<gene>
    <name evidence="2" type="primary">BNIP5</name>
</gene>
<dbReference type="AlphaFoldDB" id="A0A9W3HCS7"/>
<evidence type="ECO:0000313" key="2">
    <source>
        <dbReference type="RefSeq" id="XP_045368144.1"/>
    </source>
</evidence>
<organism evidence="1 2">
    <name type="scientific">Camelus bactrianus</name>
    <name type="common">Bactrian camel</name>
    <dbReference type="NCBI Taxonomy" id="9837"/>
    <lineage>
        <taxon>Eukaryota</taxon>
        <taxon>Metazoa</taxon>
        <taxon>Chordata</taxon>
        <taxon>Craniata</taxon>
        <taxon>Vertebrata</taxon>
        <taxon>Euteleostomi</taxon>
        <taxon>Mammalia</taxon>
        <taxon>Eutheria</taxon>
        <taxon>Laurasiatheria</taxon>
        <taxon>Artiodactyla</taxon>
        <taxon>Tylopoda</taxon>
        <taxon>Camelidae</taxon>
        <taxon>Camelus</taxon>
    </lineage>
</organism>
<accession>A0A9W3HCS7</accession>
<protein>
    <submittedName>
        <fullName evidence="2">Protein BNIP5</fullName>
    </submittedName>
</protein>
<dbReference type="RefSeq" id="XP_045368144.1">
    <property type="nucleotide sequence ID" value="XM_045512188.1"/>
</dbReference>
<proteinExistence type="predicted"/>
<evidence type="ECO:0000313" key="1">
    <source>
        <dbReference type="Proteomes" id="UP001732780"/>
    </source>
</evidence>
<dbReference type="Pfam" id="PF15661">
    <property type="entry name" value="CF222"/>
    <property type="match status" value="1"/>
</dbReference>
<name>A0A9W3HCS7_CAMBA</name>
<reference evidence="2" key="1">
    <citation type="submission" date="2025-08" db="UniProtKB">
        <authorList>
            <consortium name="RefSeq"/>
        </authorList>
    </citation>
    <scope>IDENTIFICATION</scope>
    <source>
        <tissue evidence="2">Blood</tissue>
    </source>
</reference>
<keyword evidence="1" id="KW-1185">Reference proteome</keyword>
<sequence>MEPLRGTKKLLSGRRARSLDRPQNPRKDSESWDCQCLSLPTTPSRRMLCRTASDGTRCPKSPAQSVEAQGITATALSPEETKEFLPSEQGPPQDTKKDKAQWRPQQGWLRTMINFFLGSGPEEPKEKASKKEKGKEGLPPTETPEALGEPAPRRKSQKKASRKKYSHKKHGAEETKAAQDQEAGGQEANMAAASHCEQADLGPAAGGEEVSDLHQSLLLKGRGAGIREVSSEATVHQWEEELKKPDKDAIIQKIVELLQRVGDQWEEEQRQTPQPEVALQNPALVFQKKSQEKKSSLKRAFSLKKYGSEEPKRAGAADVSSTESRPPKRPSFLPMCVGGHRLSSSSSPGVEEPEVQEALSSVDVDHSPFQLCTPAGCRGPEENLQRDRASEFKEFIQKIIALLQDAEEQGGDKQLQVQEPEVTVENLAPACRRKSQERKSSFRKAFSHKKHSSKEPKRVGVGAAGAASPESRLLKRPSFLPLCVGGHRPSISSNPDLEDLEFHEPSPAEGEPDGSSEVPTQARSHKPEAGPQRGGASESKELIIQKLVALLQEVDGQLGDQIRRHPSFKKFFYKLSDSSLRKLLATLRSQETPSTESDRNLTKSPYPFVFGLANKCPGSNCNVALSLVGLHYRQPSYSQFPYGEAKQVRKGNWTLRVTGSQSPQDLLTVLSPPLLSSGLSGSSSNATSLWRPSETTTVDFFISKTLSGFI</sequence>
<dbReference type="PANTHER" id="PTHR22435:SF0">
    <property type="entry name" value="PROTEIN BNIP5"/>
    <property type="match status" value="1"/>
</dbReference>
<dbReference type="CTD" id="389384"/>
<dbReference type="PANTHER" id="PTHR22435">
    <property type="entry name" value="CHROMOSOME 6 OPEN READING FRAME 222"/>
    <property type="match status" value="1"/>
</dbReference>
<dbReference type="InterPro" id="IPR031362">
    <property type="entry name" value="BNIP5"/>
</dbReference>
<dbReference type="Proteomes" id="UP001732780">
    <property type="component" value="Chromosome 20"/>
</dbReference>